<organism evidence="1 2">
    <name type="scientific">Caerostris darwini</name>
    <dbReference type="NCBI Taxonomy" id="1538125"/>
    <lineage>
        <taxon>Eukaryota</taxon>
        <taxon>Metazoa</taxon>
        <taxon>Ecdysozoa</taxon>
        <taxon>Arthropoda</taxon>
        <taxon>Chelicerata</taxon>
        <taxon>Arachnida</taxon>
        <taxon>Araneae</taxon>
        <taxon>Araneomorphae</taxon>
        <taxon>Entelegynae</taxon>
        <taxon>Araneoidea</taxon>
        <taxon>Araneidae</taxon>
        <taxon>Caerostris</taxon>
    </lineage>
</organism>
<protein>
    <submittedName>
        <fullName evidence="1">Uncharacterized protein</fullName>
    </submittedName>
</protein>
<dbReference type="AlphaFoldDB" id="A0AAV4QY56"/>
<accession>A0AAV4QY56</accession>
<keyword evidence="2" id="KW-1185">Reference proteome</keyword>
<dbReference type="Proteomes" id="UP001054837">
    <property type="component" value="Unassembled WGS sequence"/>
</dbReference>
<comment type="caution">
    <text evidence="1">The sequence shown here is derived from an EMBL/GenBank/DDBJ whole genome shotgun (WGS) entry which is preliminary data.</text>
</comment>
<proteinExistence type="predicted"/>
<dbReference type="EMBL" id="BPLQ01005205">
    <property type="protein sequence ID" value="GIY13269.1"/>
    <property type="molecule type" value="Genomic_DNA"/>
</dbReference>
<sequence>MQWQTGKLARYLFSSKCKLLETLQNELKTHFQKSSCLGNYPLVLLLGRSLIIPGFTRKPFVCDSLHFALSWTILINGRDVVWPFSAFCGFQGCLESCVKIFTLRGEVGGEKSLGLALPFALWVHAFKGRCWTIKGRHLS</sequence>
<evidence type="ECO:0000313" key="2">
    <source>
        <dbReference type="Proteomes" id="UP001054837"/>
    </source>
</evidence>
<name>A0AAV4QY56_9ARAC</name>
<reference evidence="1 2" key="1">
    <citation type="submission" date="2021-06" db="EMBL/GenBank/DDBJ databases">
        <title>Caerostris darwini draft genome.</title>
        <authorList>
            <person name="Kono N."/>
            <person name="Arakawa K."/>
        </authorList>
    </citation>
    <scope>NUCLEOTIDE SEQUENCE [LARGE SCALE GENOMIC DNA]</scope>
</reference>
<evidence type="ECO:0000313" key="1">
    <source>
        <dbReference type="EMBL" id="GIY13269.1"/>
    </source>
</evidence>
<gene>
    <name evidence="1" type="ORF">CDAR_555731</name>
</gene>